<feature type="region of interest" description="Disordered" evidence="1">
    <location>
        <begin position="1"/>
        <end position="26"/>
    </location>
</feature>
<proteinExistence type="predicted"/>
<keyword evidence="2" id="KW-0812">Transmembrane</keyword>
<accession>A0A8B7CG83</accession>
<dbReference type="Gene3D" id="2.60.120.330">
    <property type="entry name" value="B-lactam Antibiotic, Isopenicillin N Synthase, Chain"/>
    <property type="match status" value="1"/>
</dbReference>
<keyword evidence="3" id="KW-1185">Reference proteome</keyword>
<name>A0A8B7CG83_PHODC</name>
<protein>
    <submittedName>
        <fullName evidence="4">Uncharacterized protein LOC103713426</fullName>
    </submittedName>
</protein>
<dbReference type="AlphaFoldDB" id="A0A8B7CG83"/>
<gene>
    <name evidence="4" type="primary">LOC103713426</name>
</gene>
<dbReference type="KEGG" id="pda:103713426"/>
<dbReference type="Proteomes" id="UP000228380">
    <property type="component" value="Chromosome 3"/>
</dbReference>
<feature type="transmembrane region" description="Helical" evidence="2">
    <location>
        <begin position="321"/>
        <end position="340"/>
    </location>
</feature>
<dbReference type="InterPro" id="IPR027443">
    <property type="entry name" value="IPNS-like_sf"/>
</dbReference>
<evidence type="ECO:0000313" key="3">
    <source>
        <dbReference type="Proteomes" id="UP000228380"/>
    </source>
</evidence>
<evidence type="ECO:0000256" key="2">
    <source>
        <dbReference type="SAM" id="Phobius"/>
    </source>
</evidence>
<evidence type="ECO:0000313" key="4">
    <source>
        <dbReference type="RefSeq" id="XP_008798575.2"/>
    </source>
</evidence>
<reference evidence="4" key="2">
    <citation type="submission" date="2025-08" db="UniProtKB">
        <authorList>
            <consortium name="RefSeq"/>
        </authorList>
    </citation>
    <scope>IDENTIFICATION</scope>
    <source>
        <tissue evidence="4">Young leaves</tissue>
    </source>
</reference>
<dbReference type="SUPFAM" id="SSF51197">
    <property type="entry name" value="Clavaminate synthase-like"/>
    <property type="match status" value="1"/>
</dbReference>
<keyword evidence="2" id="KW-1133">Transmembrane helix</keyword>
<reference evidence="3" key="1">
    <citation type="journal article" date="2019" name="Nat. Commun.">
        <title>Genome-wide association mapping of date palm fruit traits.</title>
        <authorList>
            <person name="Hazzouri K.M."/>
            <person name="Gros-Balthazard M."/>
            <person name="Flowers J.M."/>
            <person name="Copetti D."/>
            <person name="Lemansour A."/>
            <person name="Lebrun M."/>
            <person name="Masmoudi K."/>
            <person name="Ferrand S."/>
            <person name="Dhar M.I."/>
            <person name="Fresquez Z.A."/>
            <person name="Rosas U."/>
            <person name="Zhang J."/>
            <person name="Talag J."/>
            <person name="Lee S."/>
            <person name="Kudrna D."/>
            <person name="Powell R.F."/>
            <person name="Leitch I.J."/>
            <person name="Krueger R.R."/>
            <person name="Wing R.A."/>
            <person name="Amiri K.M.A."/>
            <person name="Purugganan M.D."/>
        </authorList>
    </citation>
    <scope>NUCLEOTIDE SEQUENCE [LARGE SCALE GENOMIC DNA]</scope>
    <source>
        <strain evidence="3">cv. Khalas</strain>
    </source>
</reference>
<dbReference type="RefSeq" id="XP_008798575.2">
    <property type="nucleotide sequence ID" value="XM_008800353.4"/>
</dbReference>
<dbReference type="PANTHER" id="PTHR34945">
    <property type="entry name" value="2-OXOGLUTARATE (2OG) AND FE(II)-DEPENDENT OXYGENASE SUPERFAMILY PROTEIN"/>
    <property type="match status" value="1"/>
</dbReference>
<dbReference type="GeneID" id="103713426"/>
<evidence type="ECO:0000256" key="1">
    <source>
        <dbReference type="SAM" id="MobiDB-lite"/>
    </source>
</evidence>
<organism evidence="3 4">
    <name type="scientific">Phoenix dactylifera</name>
    <name type="common">Date palm</name>
    <dbReference type="NCBI Taxonomy" id="42345"/>
    <lineage>
        <taxon>Eukaryota</taxon>
        <taxon>Viridiplantae</taxon>
        <taxon>Streptophyta</taxon>
        <taxon>Embryophyta</taxon>
        <taxon>Tracheophyta</taxon>
        <taxon>Spermatophyta</taxon>
        <taxon>Magnoliopsida</taxon>
        <taxon>Liliopsida</taxon>
        <taxon>Arecaceae</taxon>
        <taxon>Coryphoideae</taxon>
        <taxon>Phoeniceae</taxon>
        <taxon>Phoenix</taxon>
    </lineage>
</organism>
<dbReference type="OrthoDB" id="1523082at2759"/>
<keyword evidence="2" id="KW-0472">Membrane</keyword>
<sequence>MATAARGARGHLFRAPPPTPVATGKGSRSAAVDDWVLAEYLERSLKVPDLTLPESCFPTRSPVKDLPEVDLPALLAGEESAVRRVLAAAVEIGAFRIGGGGRAVAAEEVRAATAIGGGVFGVPGELGRWLGRRDGIGEEFYWMRPMRSEDEKVLEEALGDTYRIFRDKMENVAAKMEMVAESISKVLSEHIKNPRRSMEIASNPSILCLRKYDPHDIQANRSENSHAKSLHSHALSLHISGDDHNFWIRSPGGSAFFELPAGCILVTLGRKLQEWSNGEFKSATGEAIFELSDDPNRSFSLEFMCSPLVPCRELDHEIKKVSIVDQLLIMLLLFFFYSLWTRISFKFTNT</sequence>
<dbReference type="PANTHER" id="PTHR34945:SF4">
    <property type="entry name" value="2-OXOGLUTARATE (2OG) AND FE(II)-DEPENDENT OXYGENASE SUPERFAMILY PROTEIN"/>
    <property type="match status" value="1"/>
</dbReference>